<evidence type="ECO:0000256" key="1">
    <source>
        <dbReference type="SAM" id="MobiDB-lite"/>
    </source>
</evidence>
<gene>
    <name evidence="2" type="ORF">Nepgr_018851</name>
</gene>
<feature type="compositionally biased region" description="Basic and acidic residues" evidence="1">
    <location>
        <begin position="26"/>
        <end position="41"/>
    </location>
</feature>
<evidence type="ECO:0000313" key="2">
    <source>
        <dbReference type="EMBL" id="GMH17010.1"/>
    </source>
</evidence>
<keyword evidence="3" id="KW-1185">Reference proteome</keyword>
<dbReference type="Proteomes" id="UP001279734">
    <property type="component" value="Unassembled WGS sequence"/>
</dbReference>
<comment type="caution">
    <text evidence="2">The sequence shown here is derived from an EMBL/GenBank/DDBJ whole genome shotgun (WGS) entry which is preliminary data.</text>
</comment>
<dbReference type="AlphaFoldDB" id="A0AAD3XUN4"/>
<reference evidence="2" key="1">
    <citation type="submission" date="2023-05" db="EMBL/GenBank/DDBJ databases">
        <title>Nepenthes gracilis genome sequencing.</title>
        <authorList>
            <person name="Fukushima K."/>
        </authorList>
    </citation>
    <scope>NUCLEOTIDE SEQUENCE</scope>
    <source>
        <strain evidence="2">SING2019-196</strain>
    </source>
</reference>
<proteinExistence type="predicted"/>
<accession>A0AAD3XUN4</accession>
<name>A0AAD3XUN4_NEPGR</name>
<dbReference type="EMBL" id="BSYO01000017">
    <property type="protein sequence ID" value="GMH17010.1"/>
    <property type="molecule type" value="Genomic_DNA"/>
</dbReference>
<feature type="region of interest" description="Disordered" evidence="1">
    <location>
        <begin position="21"/>
        <end position="41"/>
    </location>
</feature>
<sequence>MYLELPTKSVFKNVQCEVVQQQGTNHESDSANSSDDKHEDECSTIPRVNLLKLDLDDESNSEISIDDSYNRHSFFAPCANTFTALDSNLDLETREDNDTLLDSHEKEDSYDDEDGRWSPFGFEYEKDDPNNSLVYPYCKDDCGDCLMNGGCLWVIPFATYIRSREGSSSTRSFSCSRITMAYVFQLVDKNHLKDPCFGLIP</sequence>
<evidence type="ECO:0000313" key="3">
    <source>
        <dbReference type="Proteomes" id="UP001279734"/>
    </source>
</evidence>
<protein>
    <submittedName>
        <fullName evidence="2">Uncharacterized protein</fullName>
    </submittedName>
</protein>
<organism evidence="2 3">
    <name type="scientific">Nepenthes gracilis</name>
    <name type="common">Slender pitcher plant</name>
    <dbReference type="NCBI Taxonomy" id="150966"/>
    <lineage>
        <taxon>Eukaryota</taxon>
        <taxon>Viridiplantae</taxon>
        <taxon>Streptophyta</taxon>
        <taxon>Embryophyta</taxon>
        <taxon>Tracheophyta</taxon>
        <taxon>Spermatophyta</taxon>
        <taxon>Magnoliopsida</taxon>
        <taxon>eudicotyledons</taxon>
        <taxon>Gunneridae</taxon>
        <taxon>Pentapetalae</taxon>
        <taxon>Caryophyllales</taxon>
        <taxon>Nepenthaceae</taxon>
        <taxon>Nepenthes</taxon>
    </lineage>
</organism>